<keyword evidence="3" id="KW-1185">Reference proteome</keyword>
<evidence type="ECO:0000313" key="3">
    <source>
        <dbReference type="Proteomes" id="UP000603227"/>
    </source>
</evidence>
<name>A0A919GBQ8_9ACTN</name>
<dbReference type="EMBL" id="BNAT01000001">
    <property type="protein sequence ID" value="GHH81076.1"/>
    <property type="molecule type" value="Genomic_DNA"/>
</dbReference>
<evidence type="ECO:0008006" key="4">
    <source>
        <dbReference type="Google" id="ProtNLM"/>
    </source>
</evidence>
<dbReference type="Proteomes" id="UP000603227">
    <property type="component" value="Unassembled WGS sequence"/>
</dbReference>
<comment type="caution">
    <text evidence="2">The sequence shown here is derived from an EMBL/GenBank/DDBJ whole genome shotgun (WGS) entry which is preliminary data.</text>
</comment>
<dbReference type="AlphaFoldDB" id="A0A919GBQ8"/>
<organism evidence="2 3">
    <name type="scientific">Streptomyces capitiformicae</name>
    <dbReference type="NCBI Taxonomy" id="2014920"/>
    <lineage>
        <taxon>Bacteria</taxon>
        <taxon>Bacillati</taxon>
        <taxon>Actinomycetota</taxon>
        <taxon>Actinomycetes</taxon>
        <taxon>Kitasatosporales</taxon>
        <taxon>Streptomycetaceae</taxon>
        <taxon>Streptomyces</taxon>
    </lineage>
</organism>
<evidence type="ECO:0000256" key="1">
    <source>
        <dbReference type="SAM" id="SignalP"/>
    </source>
</evidence>
<protein>
    <recommendedName>
        <fullName evidence="4">Secreted protein</fullName>
    </recommendedName>
</protein>
<sequence>MNVRKAFIAATAVAALGGAAMPSTASAASNGGVTVQRCNPDGVHDYLKVAGTHYSGWYSTGDCTGEIKIAPDTNRYIKVCFYPQNADNYCQSSYKLATANRFKTIATDVGNGTLFKFYFRSTARSTGQQVS</sequence>
<feature type="signal peptide" evidence="1">
    <location>
        <begin position="1"/>
        <end position="27"/>
    </location>
</feature>
<gene>
    <name evidence="2" type="ORF">GCM10017771_01980</name>
</gene>
<reference evidence="2" key="1">
    <citation type="journal article" date="2014" name="Int. J. Syst. Evol. Microbiol.">
        <title>Complete genome sequence of Corynebacterium casei LMG S-19264T (=DSM 44701T), isolated from a smear-ripened cheese.</title>
        <authorList>
            <consortium name="US DOE Joint Genome Institute (JGI-PGF)"/>
            <person name="Walter F."/>
            <person name="Albersmeier A."/>
            <person name="Kalinowski J."/>
            <person name="Ruckert C."/>
        </authorList>
    </citation>
    <scope>NUCLEOTIDE SEQUENCE</scope>
    <source>
        <strain evidence="2">CGMCC 4.7403</strain>
    </source>
</reference>
<dbReference type="PROSITE" id="PS51318">
    <property type="entry name" value="TAT"/>
    <property type="match status" value="1"/>
</dbReference>
<keyword evidence="1" id="KW-0732">Signal</keyword>
<feature type="chain" id="PRO_5037617414" description="Secreted protein" evidence="1">
    <location>
        <begin position="28"/>
        <end position="131"/>
    </location>
</feature>
<accession>A0A919GBQ8</accession>
<reference evidence="2" key="2">
    <citation type="submission" date="2020-09" db="EMBL/GenBank/DDBJ databases">
        <authorList>
            <person name="Sun Q."/>
            <person name="Zhou Y."/>
        </authorList>
    </citation>
    <scope>NUCLEOTIDE SEQUENCE</scope>
    <source>
        <strain evidence="2">CGMCC 4.7403</strain>
    </source>
</reference>
<evidence type="ECO:0000313" key="2">
    <source>
        <dbReference type="EMBL" id="GHH81076.1"/>
    </source>
</evidence>
<proteinExistence type="predicted"/>
<dbReference type="InterPro" id="IPR006311">
    <property type="entry name" value="TAT_signal"/>
</dbReference>